<dbReference type="EMBL" id="MU001926">
    <property type="protein sequence ID" value="KAF2793476.1"/>
    <property type="molecule type" value="Genomic_DNA"/>
</dbReference>
<accession>A0A6A6XAP0</accession>
<dbReference type="Proteomes" id="UP000799757">
    <property type="component" value="Unassembled WGS sequence"/>
</dbReference>
<organism evidence="1 2">
    <name type="scientific">Melanomma pulvis-pyrius CBS 109.77</name>
    <dbReference type="NCBI Taxonomy" id="1314802"/>
    <lineage>
        <taxon>Eukaryota</taxon>
        <taxon>Fungi</taxon>
        <taxon>Dikarya</taxon>
        <taxon>Ascomycota</taxon>
        <taxon>Pezizomycotina</taxon>
        <taxon>Dothideomycetes</taxon>
        <taxon>Pleosporomycetidae</taxon>
        <taxon>Pleosporales</taxon>
        <taxon>Melanommataceae</taxon>
        <taxon>Melanomma</taxon>
    </lineage>
</organism>
<name>A0A6A6XAP0_9PLEO</name>
<proteinExistence type="predicted"/>
<reference evidence="1" key="1">
    <citation type="journal article" date="2020" name="Stud. Mycol.">
        <title>101 Dothideomycetes genomes: a test case for predicting lifestyles and emergence of pathogens.</title>
        <authorList>
            <person name="Haridas S."/>
            <person name="Albert R."/>
            <person name="Binder M."/>
            <person name="Bloem J."/>
            <person name="Labutti K."/>
            <person name="Salamov A."/>
            <person name="Andreopoulos B."/>
            <person name="Baker S."/>
            <person name="Barry K."/>
            <person name="Bills G."/>
            <person name="Bluhm B."/>
            <person name="Cannon C."/>
            <person name="Castanera R."/>
            <person name="Culley D."/>
            <person name="Daum C."/>
            <person name="Ezra D."/>
            <person name="Gonzalez J."/>
            <person name="Henrissat B."/>
            <person name="Kuo A."/>
            <person name="Liang C."/>
            <person name="Lipzen A."/>
            <person name="Lutzoni F."/>
            <person name="Magnuson J."/>
            <person name="Mondo S."/>
            <person name="Nolan M."/>
            <person name="Ohm R."/>
            <person name="Pangilinan J."/>
            <person name="Park H.-J."/>
            <person name="Ramirez L."/>
            <person name="Alfaro M."/>
            <person name="Sun H."/>
            <person name="Tritt A."/>
            <person name="Yoshinaga Y."/>
            <person name="Zwiers L.-H."/>
            <person name="Turgeon B."/>
            <person name="Goodwin S."/>
            <person name="Spatafora J."/>
            <person name="Crous P."/>
            <person name="Grigoriev I."/>
        </authorList>
    </citation>
    <scope>NUCLEOTIDE SEQUENCE</scope>
    <source>
        <strain evidence="1">CBS 109.77</strain>
    </source>
</reference>
<evidence type="ECO:0000313" key="2">
    <source>
        <dbReference type="Proteomes" id="UP000799757"/>
    </source>
</evidence>
<protein>
    <submittedName>
        <fullName evidence="1">Uncharacterized protein</fullName>
    </submittedName>
</protein>
<evidence type="ECO:0000313" key="1">
    <source>
        <dbReference type="EMBL" id="KAF2793476.1"/>
    </source>
</evidence>
<sequence length="184" mass="20979">MCIDPSPHHIINIDITPPAALHTVRGAKPPLGCILRDVSRHLTRTRCITWCRTYIEIRQTLAFPQDESFPYWLADGMYYSRKLQQPHFEASPAALVPEGFHPVRALKPNVGDPGKQNMSTNVPNEQQSISVQNESRTCGNWGYDTSPPVWLWVLDTAQWGQVWSADILYCRRTWGNSPLFGFRC</sequence>
<gene>
    <name evidence="1" type="ORF">K505DRAFT_361962</name>
</gene>
<keyword evidence="2" id="KW-1185">Reference proteome</keyword>
<dbReference type="AlphaFoldDB" id="A0A6A6XAP0"/>